<feature type="compositionally biased region" description="Low complexity" evidence="18">
    <location>
        <begin position="849"/>
        <end position="870"/>
    </location>
</feature>
<organism evidence="22 23">
    <name type="scientific">Paraburkholderia solisilvae</name>
    <dbReference type="NCBI Taxonomy" id="624376"/>
    <lineage>
        <taxon>Bacteria</taxon>
        <taxon>Pseudomonadati</taxon>
        <taxon>Pseudomonadota</taxon>
        <taxon>Betaproteobacteria</taxon>
        <taxon>Burkholderiales</taxon>
        <taxon>Burkholderiaceae</taxon>
        <taxon>Paraburkholderia</taxon>
    </lineage>
</organism>
<evidence type="ECO:0000256" key="16">
    <source>
        <dbReference type="ARBA" id="ARBA00034000"/>
    </source>
</evidence>
<keyword evidence="13 19" id="KW-0472">Membrane</keyword>
<dbReference type="GO" id="GO:0008360">
    <property type="term" value="P:regulation of cell shape"/>
    <property type="evidence" value="ECO:0007669"/>
    <property type="project" value="UniProtKB-KW"/>
</dbReference>
<dbReference type="InterPro" id="IPR023346">
    <property type="entry name" value="Lysozyme-like_dom_sf"/>
</dbReference>
<gene>
    <name evidence="22" type="primary">mtgA_2</name>
    <name evidence="22" type="ORF">LMG29739_05517</name>
</gene>
<comment type="similarity">
    <text evidence="3">In the C-terminal section; belongs to the transpeptidase family.</text>
</comment>
<dbReference type="GO" id="GO:0008955">
    <property type="term" value="F:peptidoglycan glycosyltransferase activity"/>
    <property type="evidence" value="ECO:0007669"/>
    <property type="project" value="UniProtKB-EC"/>
</dbReference>
<evidence type="ECO:0000256" key="6">
    <source>
        <dbReference type="ARBA" id="ARBA00022645"/>
    </source>
</evidence>
<evidence type="ECO:0000256" key="5">
    <source>
        <dbReference type="ARBA" id="ARBA00022475"/>
    </source>
</evidence>
<dbReference type="InterPro" id="IPR001460">
    <property type="entry name" value="PCN-bd_Tpept"/>
</dbReference>
<feature type="domain" description="Glycosyl transferase family 51" evidence="21">
    <location>
        <begin position="83"/>
        <end position="258"/>
    </location>
</feature>
<keyword evidence="12" id="KW-0573">Peptidoglycan synthesis</keyword>
<dbReference type="GO" id="GO:0009252">
    <property type="term" value="P:peptidoglycan biosynthetic process"/>
    <property type="evidence" value="ECO:0007669"/>
    <property type="project" value="UniProtKB-UniPathway"/>
</dbReference>
<evidence type="ECO:0000256" key="4">
    <source>
        <dbReference type="ARBA" id="ARBA00007739"/>
    </source>
</evidence>
<accession>A0A6J5ETQ4</accession>
<sequence>MKRSIAPFVRHVVATTGAFLKPYASRALERVRHPTRRGIAWTIAAVPALIVLYVLLLIPFTPGIGDIRKAKVEQPAQVLSADGKLLATFKPSNREWVKLSDISPHVIDALISTEDHRFYEHHGIDWKRTASAALHTFSGDRQGGSTITQQLARNLYPDEIGRAPTLTRKIKEAITAFKIEAVYTKSEILETYLNTVPFLYNAYGIEMAARTYFDKSAHDLTVIESATLIGMLKGNSYYNPVINPDRALQRRNIVLAQMVKYQRLTPAAYQALQRRPLGVDFERQTEPPGPAPHFAQQLRKWLIAWADAHDYNIYSDGLVVRTTIDSRLQTMATQALAWQGNQLQSIANSVWGTRNACAAHKDVFNAFVRETPQYQAAKQSGLADDGALKQVESDRSLMQALCDDKTRVQAAFVAIDPRNGEIKAWVGSRDFSDDQYDHVQQARRQPGSTFKPFVYGAAFENGAKPDDTFVDQPVEITLAGGEIWKPTDDTPPSGRPVTLRDALAYSKNRITAQLMEQVGPSKVARLAYAMGVRDSRLDAVPSLALGTSPVTLKEMVSAYSTIADRGAYIPPMFVTQIEDRTGNVLAQFRPARAEQTLPPAAAQTLLDVMRDVVDRGTGSAIRTRFGIRGDVAGKTGTTQDDADGWFILMHPQLVAGAWVGFNDSRITLRSDYWGQGAHSALPIVGDFFQRALRSRLVDPRAKFVEEKQTGVFDALRATFAGWWGHLFGGTADKSAPQKEAPRAPRRAPAAPAAPTVAAAAAPGASSAEARDVEPPQIVTPPHGASMPPLLSPPGGASSAQGAASAGGAAAAGSLPASAPASASGVGGAAGGQSSLDQWINQQMNGTGAGSAAPLPSPSGASSGASRNGSR</sequence>
<evidence type="ECO:0000256" key="17">
    <source>
        <dbReference type="ARBA" id="ARBA00049902"/>
    </source>
</evidence>
<dbReference type="SUPFAM" id="SSF56601">
    <property type="entry name" value="beta-lactamase/transpeptidase-like"/>
    <property type="match status" value="1"/>
</dbReference>
<dbReference type="AlphaFoldDB" id="A0A6J5ETQ4"/>
<feature type="domain" description="Penicillin-binding protein transpeptidase" evidence="20">
    <location>
        <begin position="411"/>
        <end position="641"/>
    </location>
</feature>
<keyword evidence="19" id="KW-0812">Transmembrane</keyword>
<evidence type="ECO:0000256" key="19">
    <source>
        <dbReference type="SAM" id="Phobius"/>
    </source>
</evidence>
<evidence type="ECO:0000256" key="12">
    <source>
        <dbReference type="ARBA" id="ARBA00022984"/>
    </source>
</evidence>
<dbReference type="Pfam" id="PF00912">
    <property type="entry name" value="Transgly"/>
    <property type="match status" value="1"/>
</dbReference>
<evidence type="ECO:0000256" key="3">
    <source>
        <dbReference type="ARBA" id="ARBA00007090"/>
    </source>
</evidence>
<evidence type="ECO:0000256" key="9">
    <source>
        <dbReference type="ARBA" id="ARBA00022679"/>
    </source>
</evidence>
<feature type="region of interest" description="Disordered" evidence="18">
    <location>
        <begin position="733"/>
        <end position="870"/>
    </location>
</feature>
<protein>
    <submittedName>
        <fullName evidence="22">Biosynthetic peptidoglycan transglycosylase</fullName>
        <ecNumber evidence="22">2.4.1.129</ecNumber>
    </submittedName>
</protein>
<dbReference type="GO" id="GO:0008658">
    <property type="term" value="F:penicillin binding"/>
    <property type="evidence" value="ECO:0007669"/>
    <property type="project" value="InterPro"/>
</dbReference>
<evidence type="ECO:0000256" key="8">
    <source>
        <dbReference type="ARBA" id="ARBA00022676"/>
    </source>
</evidence>
<keyword evidence="11" id="KW-0133">Cell shape</keyword>
<dbReference type="UniPathway" id="UPA00219"/>
<evidence type="ECO:0000259" key="21">
    <source>
        <dbReference type="Pfam" id="PF00912"/>
    </source>
</evidence>
<comment type="pathway">
    <text evidence="2">Cell wall biogenesis; peptidoglycan biosynthesis.</text>
</comment>
<dbReference type="Proteomes" id="UP000494329">
    <property type="component" value="Unassembled WGS sequence"/>
</dbReference>
<feature type="compositionally biased region" description="Polar residues" evidence="18">
    <location>
        <begin position="835"/>
        <end position="845"/>
    </location>
</feature>
<dbReference type="FunFam" id="1.10.3810.10:FF:000001">
    <property type="entry name" value="Penicillin-binding protein 1A"/>
    <property type="match status" value="1"/>
</dbReference>
<dbReference type="GO" id="GO:0005886">
    <property type="term" value="C:plasma membrane"/>
    <property type="evidence" value="ECO:0007669"/>
    <property type="project" value="UniProtKB-SubCell"/>
</dbReference>
<comment type="catalytic activity">
    <reaction evidence="17">
        <text>[GlcNAc-(1-&gt;4)-Mur2Ac(oyl-L-Ala-gamma-D-Glu-L-Lys-D-Ala-D-Ala)](n)-di-trans,octa-cis-undecaprenyl diphosphate + beta-D-GlcNAc-(1-&gt;4)-Mur2Ac(oyl-L-Ala-gamma-D-Glu-L-Lys-D-Ala-D-Ala)-di-trans,octa-cis-undecaprenyl diphosphate = [GlcNAc-(1-&gt;4)-Mur2Ac(oyl-L-Ala-gamma-D-Glu-L-Lys-D-Ala-D-Ala)](n+1)-di-trans,octa-cis-undecaprenyl diphosphate + di-trans,octa-cis-undecaprenyl diphosphate + H(+)</text>
        <dbReference type="Rhea" id="RHEA:23708"/>
        <dbReference type="Rhea" id="RHEA-COMP:9602"/>
        <dbReference type="Rhea" id="RHEA-COMP:9603"/>
        <dbReference type="ChEBI" id="CHEBI:15378"/>
        <dbReference type="ChEBI" id="CHEBI:58405"/>
        <dbReference type="ChEBI" id="CHEBI:60033"/>
        <dbReference type="ChEBI" id="CHEBI:78435"/>
        <dbReference type="EC" id="2.4.99.28"/>
    </reaction>
</comment>
<dbReference type="InterPro" id="IPR012338">
    <property type="entry name" value="Beta-lactam/transpept-like"/>
</dbReference>
<dbReference type="InterPro" id="IPR036950">
    <property type="entry name" value="PBP_transglycosylase"/>
</dbReference>
<comment type="subcellular location">
    <subcellularLocation>
        <location evidence="1">Cell membrane</location>
    </subcellularLocation>
</comment>
<dbReference type="InterPro" id="IPR050396">
    <property type="entry name" value="Glycosyltr_51/Transpeptidase"/>
</dbReference>
<dbReference type="Gene3D" id="1.10.3810.10">
    <property type="entry name" value="Biosynthetic peptidoglycan transglycosylase-like"/>
    <property type="match status" value="1"/>
</dbReference>
<dbReference type="GO" id="GO:0071555">
    <property type="term" value="P:cell wall organization"/>
    <property type="evidence" value="ECO:0007669"/>
    <property type="project" value="UniProtKB-KW"/>
</dbReference>
<evidence type="ECO:0000256" key="10">
    <source>
        <dbReference type="ARBA" id="ARBA00022801"/>
    </source>
</evidence>
<evidence type="ECO:0000256" key="15">
    <source>
        <dbReference type="ARBA" id="ARBA00023316"/>
    </source>
</evidence>
<dbReference type="Pfam" id="PF00905">
    <property type="entry name" value="Transpeptidase"/>
    <property type="match status" value="1"/>
</dbReference>
<dbReference type="SUPFAM" id="SSF53955">
    <property type="entry name" value="Lysozyme-like"/>
    <property type="match status" value="1"/>
</dbReference>
<keyword evidence="6" id="KW-0121">Carboxypeptidase</keyword>
<keyword evidence="15" id="KW-0961">Cell wall biogenesis/degradation</keyword>
<comment type="similarity">
    <text evidence="4">In the N-terminal section; belongs to the glycosyltransferase 51 family.</text>
</comment>
<evidence type="ECO:0000256" key="7">
    <source>
        <dbReference type="ARBA" id="ARBA00022670"/>
    </source>
</evidence>
<feature type="compositionally biased region" description="Low complexity" evidence="18">
    <location>
        <begin position="746"/>
        <end position="767"/>
    </location>
</feature>
<keyword evidence="7" id="KW-0645">Protease</keyword>
<keyword evidence="14" id="KW-0511">Multifunctional enzyme</keyword>
<evidence type="ECO:0000259" key="20">
    <source>
        <dbReference type="Pfam" id="PF00905"/>
    </source>
</evidence>
<dbReference type="PANTHER" id="PTHR32282">
    <property type="entry name" value="BINDING PROTEIN TRANSPEPTIDASE, PUTATIVE-RELATED"/>
    <property type="match status" value="1"/>
</dbReference>
<dbReference type="GO" id="GO:0009002">
    <property type="term" value="F:serine-type D-Ala-D-Ala carboxypeptidase activity"/>
    <property type="evidence" value="ECO:0007669"/>
    <property type="project" value="UniProtKB-EC"/>
</dbReference>
<proteinExistence type="inferred from homology"/>
<comment type="catalytic activity">
    <reaction evidence="16">
        <text>Preferential cleavage: (Ac)2-L-Lys-D-Ala-|-D-Ala. Also transpeptidation of peptidyl-alanyl moieties that are N-acyl substituents of D-alanine.</text>
        <dbReference type="EC" id="3.4.16.4"/>
    </reaction>
</comment>
<name>A0A6J5ETQ4_9BURK</name>
<dbReference type="EC" id="2.4.1.129" evidence="22"/>
<keyword evidence="5" id="KW-1003">Cell membrane</keyword>
<dbReference type="Gene3D" id="3.40.710.10">
    <property type="entry name" value="DD-peptidase/beta-lactamase superfamily"/>
    <property type="match status" value="1"/>
</dbReference>
<dbReference type="GO" id="GO:0030288">
    <property type="term" value="C:outer membrane-bounded periplasmic space"/>
    <property type="evidence" value="ECO:0007669"/>
    <property type="project" value="TreeGrafter"/>
</dbReference>
<keyword evidence="9 22" id="KW-0808">Transferase</keyword>
<keyword evidence="8 22" id="KW-0328">Glycosyltransferase</keyword>
<keyword evidence="23" id="KW-1185">Reference proteome</keyword>
<keyword evidence="10" id="KW-0378">Hydrolase</keyword>
<evidence type="ECO:0000256" key="2">
    <source>
        <dbReference type="ARBA" id="ARBA00004752"/>
    </source>
</evidence>
<dbReference type="GO" id="GO:0006508">
    <property type="term" value="P:proteolysis"/>
    <property type="evidence" value="ECO:0007669"/>
    <property type="project" value="UniProtKB-KW"/>
</dbReference>
<evidence type="ECO:0000256" key="18">
    <source>
        <dbReference type="SAM" id="MobiDB-lite"/>
    </source>
</evidence>
<dbReference type="InterPro" id="IPR001264">
    <property type="entry name" value="Glyco_trans_51"/>
</dbReference>
<evidence type="ECO:0000313" key="23">
    <source>
        <dbReference type="Proteomes" id="UP000494329"/>
    </source>
</evidence>
<dbReference type="PANTHER" id="PTHR32282:SF11">
    <property type="entry name" value="PENICILLIN-BINDING PROTEIN 1B"/>
    <property type="match status" value="1"/>
</dbReference>
<evidence type="ECO:0000256" key="13">
    <source>
        <dbReference type="ARBA" id="ARBA00023136"/>
    </source>
</evidence>
<reference evidence="22 23" key="1">
    <citation type="submission" date="2020-04" db="EMBL/GenBank/DDBJ databases">
        <authorList>
            <person name="De Canck E."/>
        </authorList>
    </citation>
    <scope>NUCLEOTIDE SEQUENCE [LARGE SCALE GENOMIC DNA]</scope>
    <source>
        <strain evidence="22 23">LMG 29739</strain>
    </source>
</reference>
<feature type="compositionally biased region" description="Low complexity" evidence="18">
    <location>
        <begin position="783"/>
        <end position="823"/>
    </location>
</feature>
<evidence type="ECO:0000256" key="11">
    <source>
        <dbReference type="ARBA" id="ARBA00022960"/>
    </source>
</evidence>
<dbReference type="EMBL" id="CADIKF010000062">
    <property type="protein sequence ID" value="CAB3769324.1"/>
    <property type="molecule type" value="Genomic_DNA"/>
</dbReference>
<keyword evidence="19" id="KW-1133">Transmembrane helix</keyword>
<feature type="transmembrane region" description="Helical" evidence="19">
    <location>
        <begin position="39"/>
        <end position="60"/>
    </location>
</feature>
<evidence type="ECO:0000313" key="22">
    <source>
        <dbReference type="EMBL" id="CAB3769324.1"/>
    </source>
</evidence>
<evidence type="ECO:0000256" key="14">
    <source>
        <dbReference type="ARBA" id="ARBA00023268"/>
    </source>
</evidence>
<evidence type="ECO:0000256" key="1">
    <source>
        <dbReference type="ARBA" id="ARBA00004236"/>
    </source>
</evidence>